<protein>
    <submittedName>
        <fullName evidence="5">GntR family transcriptional regulator</fullName>
    </submittedName>
</protein>
<accession>A0ABV8MVG7</accession>
<dbReference type="Pfam" id="PF00392">
    <property type="entry name" value="GntR"/>
    <property type="match status" value="1"/>
</dbReference>
<evidence type="ECO:0000313" key="5">
    <source>
        <dbReference type="EMBL" id="MFC4160955.1"/>
    </source>
</evidence>
<dbReference type="SMART" id="SM00345">
    <property type="entry name" value="HTH_GNTR"/>
    <property type="match status" value="1"/>
</dbReference>
<gene>
    <name evidence="5" type="ORF">ACFOW7_16570</name>
</gene>
<dbReference type="Gene3D" id="1.10.10.10">
    <property type="entry name" value="Winged helix-like DNA-binding domain superfamily/Winged helix DNA-binding domain"/>
    <property type="match status" value="1"/>
</dbReference>
<dbReference type="PRINTS" id="PR00035">
    <property type="entry name" value="HTHGNTR"/>
</dbReference>
<dbReference type="InterPro" id="IPR000524">
    <property type="entry name" value="Tscrpt_reg_HTH_GntR"/>
</dbReference>
<dbReference type="RefSeq" id="WP_378166345.1">
    <property type="nucleotide sequence ID" value="NZ_JBHSBU010000001.1"/>
</dbReference>
<evidence type="ECO:0000256" key="3">
    <source>
        <dbReference type="ARBA" id="ARBA00023163"/>
    </source>
</evidence>
<keyword evidence="3" id="KW-0804">Transcription</keyword>
<evidence type="ECO:0000313" key="6">
    <source>
        <dbReference type="Proteomes" id="UP001595791"/>
    </source>
</evidence>
<dbReference type="InterPro" id="IPR036388">
    <property type="entry name" value="WH-like_DNA-bd_sf"/>
</dbReference>
<dbReference type="PROSITE" id="PS50949">
    <property type="entry name" value="HTH_GNTR"/>
    <property type="match status" value="1"/>
</dbReference>
<dbReference type="Pfam" id="PF07702">
    <property type="entry name" value="UTRA"/>
    <property type="match status" value="1"/>
</dbReference>
<evidence type="ECO:0000259" key="4">
    <source>
        <dbReference type="PROSITE" id="PS50949"/>
    </source>
</evidence>
<sequence>MESLSPVSKSPRYRQVADELSAAILGGRYPVNSLLPTEKELCRHYAISRHTAREALRLLEIAGLISRRQGAGSLVIADTPPDRYNQFAQSVEDLLQYGNATRFHIERAESIAADTLAASLLGIAPGTACVRLYGIRRPRHDRRPLAVTEVYLPEPEPAARSALLDLGQSIYRLLDILDLAKLGSVEQNFTAVCADPERATALGMAPGAAALRTVRRYFDRQGELLAAAVSLHPGESFSYSTVLRRA</sequence>
<dbReference type="CDD" id="cd07377">
    <property type="entry name" value="WHTH_GntR"/>
    <property type="match status" value="1"/>
</dbReference>
<proteinExistence type="predicted"/>
<dbReference type="PANTHER" id="PTHR44846:SF17">
    <property type="entry name" value="GNTR-FAMILY TRANSCRIPTIONAL REGULATOR"/>
    <property type="match status" value="1"/>
</dbReference>
<dbReference type="SMART" id="SM00866">
    <property type="entry name" value="UTRA"/>
    <property type="match status" value="1"/>
</dbReference>
<keyword evidence="6" id="KW-1185">Reference proteome</keyword>
<dbReference type="SUPFAM" id="SSF46785">
    <property type="entry name" value="Winged helix' DNA-binding domain"/>
    <property type="match status" value="1"/>
</dbReference>
<dbReference type="InterPro" id="IPR050679">
    <property type="entry name" value="Bact_HTH_transcr_reg"/>
</dbReference>
<dbReference type="Proteomes" id="UP001595791">
    <property type="component" value="Unassembled WGS sequence"/>
</dbReference>
<keyword evidence="1" id="KW-0805">Transcription regulation</keyword>
<dbReference type="InterPro" id="IPR036390">
    <property type="entry name" value="WH_DNA-bd_sf"/>
</dbReference>
<dbReference type="PANTHER" id="PTHR44846">
    <property type="entry name" value="MANNOSYL-D-GLYCERATE TRANSPORT/METABOLISM SYSTEM REPRESSOR MNGR-RELATED"/>
    <property type="match status" value="1"/>
</dbReference>
<evidence type="ECO:0000256" key="2">
    <source>
        <dbReference type="ARBA" id="ARBA00023125"/>
    </source>
</evidence>
<name>A0ABV8MVG7_9NEIS</name>
<dbReference type="SUPFAM" id="SSF64288">
    <property type="entry name" value="Chorismate lyase-like"/>
    <property type="match status" value="1"/>
</dbReference>
<evidence type="ECO:0000256" key="1">
    <source>
        <dbReference type="ARBA" id="ARBA00023015"/>
    </source>
</evidence>
<organism evidence="5 6">
    <name type="scientific">Chitinimonas lacunae</name>
    <dbReference type="NCBI Taxonomy" id="1963018"/>
    <lineage>
        <taxon>Bacteria</taxon>
        <taxon>Pseudomonadati</taxon>
        <taxon>Pseudomonadota</taxon>
        <taxon>Betaproteobacteria</taxon>
        <taxon>Neisseriales</taxon>
        <taxon>Chitinibacteraceae</taxon>
        <taxon>Chitinimonas</taxon>
    </lineage>
</organism>
<dbReference type="EMBL" id="JBHSBU010000001">
    <property type="protein sequence ID" value="MFC4160955.1"/>
    <property type="molecule type" value="Genomic_DNA"/>
</dbReference>
<feature type="domain" description="HTH gntR-type" evidence="4">
    <location>
        <begin position="10"/>
        <end position="78"/>
    </location>
</feature>
<keyword evidence="2" id="KW-0238">DNA-binding</keyword>
<reference evidence="6" key="1">
    <citation type="journal article" date="2019" name="Int. J. Syst. Evol. Microbiol.">
        <title>The Global Catalogue of Microorganisms (GCM) 10K type strain sequencing project: providing services to taxonomists for standard genome sequencing and annotation.</title>
        <authorList>
            <consortium name="The Broad Institute Genomics Platform"/>
            <consortium name="The Broad Institute Genome Sequencing Center for Infectious Disease"/>
            <person name="Wu L."/>
            <person name="Ma J."/>
        </authorList>
    </citation>
    <scope>NUCLEOTIDE SEQUENCE [LARGE SCALE GENOMIC DNA]</scope>
    <source>
        <strain evidence="6">LMG 29894</strain>
    </source>
</reference>
<dbReference type="InterPro" id="IPR028978">
    <property type="entry name" value="Chorismate_lyase_/UTRA_dom_sf"/>
</dbReference>
<dbReference type="Gene3D" id="3.40.1410.10">
    <property type="entry name" value="Chorismate lyase-like"/>
    <property type="match status" value="1"/>
</dbReference>
<comment type="caution">
    <text evidence="5">The sequence shown here is derived from an EMBL/GenBank/DDBJ whole genome shotgun (WGS) entry which is preliminary data.</text>
</comment>
<dbReference type="InterPro" id="IPR011663">
    <property type="entry name" value="UTRA"/>
</dbReference>